<organism evidence="2 3">
    <name type="scientific">Lupinus luteus</name>
    <name type="common">European yellow lupine</name>
    <dbReference type="NCBI Taxonomy" id="3873"/>
    <lineage>
        <taxon>Eukaryota</taxon>
        <taxon>Viridiplantae</taxon>
        <taxon>Streptophyta</taxon>
        <taxon>Embryophyta</taxon>
        <taxon>Tracheophyta</taxon>
        <taxon>Spermatophyta</taxon>
        <taxon>Magnoliopsida</taxon>
        <taxon>eudicotyledons</taxon>
        <taxon>Gunneridae</taxon>
        <taxon>Pentapetalae</taxon>
        <taxon>rosids</taxon>
        <taxon>fabids</taxon>
        <taxon>Fabales</taxon>
        <taxon>Fabaceae</taxon>
        <taxon>Papilionoideae</taxon>
        <taxon>50 kb inversion clade</taxon>
        <taxon>genistoids sensu lato</taxon>
        <taxon>core genistoids</taxon>
        <taxon>Genisteae</taxon>
        <taxon>Lupinus</taxon>
    </lineage>
</organism>
<name>A0AAV1X6J4_LUPLU</name>
<dbReference type="InterPro" id="IPR032675">
    <property type="entry name" value="LRR_dom_sf"/>
</dbReference>
<dbReference type="PANTHER" id="PTHR31293:SF12">
    <property type="entry name" value="RNI-LIKE SUPERFAMILY PROTEIN"/>
    <property type="match status" value="1"/>
</dbReference>
<evidence type="ECO:0000313" key="3">
    <source>
        <dbReference type="Proteomes" id="UP001497480"/>
    </source>
</evidence>
<protein>
    <recommendedName>
        <fullName evidence="1">F-box/LRR-repeat protein 15/At3g58940/PEG3-like LRR domain-containing protein</fullName>
    </recommendedName>
</protein>
<gene>
    <name evidence="2" type="ORF">LLUT_LOCUS18271</name>
</gene>
<evidence type="ECO:0000259" key="1">
    <source>
        <dbReference type="Pfam" id="PF24758"/>
    </source>
</evidence>
<comment type="caution">
    <text evidence="2">The sequence shown here is derived from an EMBL/GenBank/DDBJ whole genome shotgun (WGS) entry which is preliminary data.</text>
</comment>
<accession>A0AAV1X6J4</accession>
<dbReference type="Pfam" id="PF24758">
    <property type="entry name" value="LRR_At5g56370"/>
    <property type="match status" value="1"/>
</dbReference>
<dbReference type="AlphaFoldDB" id="A0AAV1X6J4"/>
<dbReference type="SUPFAM" id="SSF81383">
    <property type="entry name" value="F-box domain"/>
    <property type="match status" value="1"/>
</dbReference>
<dbReference type="Gene3D" id="3.80.10.10">
    <property type="entry name" value="Ribonuclease Inhibitor"/>
    <property type="match status" value="1"/>
</dbReference>
<sequence>MSRNKLALINENEDFISHLPEPIIHYILSSFSDNKDCAKTCVLSKTWRNLYYSRPNMFFHEEDFIPSDSDSISIEGRTLFFHHVDRSLSRRIEMNCNHLERFKLHLTLCESDDIPKSDDVNLILEKVVDLGVKTMSLKLCFLDHLSNLVLDCKTLVNMHLDCFCFIKACKTLNIPNLKGLSLFYVDLRNELLEKLISGCPRLQILSLSHCSTSKTLQLLGLSNLVEINMSFCIDIKMMEIRSLFFHNLILEDFWSNSTIMKVGFETMKKMQLSYGSFFNDTSIWLSNEISAFRGLAELRLIRRMIKGKIYSLSIKKLVISYCRVETKTLEIDCPNLLSFEYEANYMPFNFVSECVLQDFRYKFSFLQNGRSEQLHALKNLVLGTTFTSTKDFKVAVFILEGLNELMLSILNKVEDQSEPMTFIISHSIDWNAIIPTSPSVTLLAVNVVSLSDSTFSKDIWEKFQSLKEFQPRKYANICCVKKDYRNKSIPIELQPHEGSKYEMTRIIVELAWPKNNY</sequence>
<dbReference type="InterPro" id="IPR036047">
    <property type="entry name" value="F-box-like_dom_sf"/>
</dbReference>
<proteinExistence type="predicted"/>
<dbReference type="InterPro" id="IPR055294">
    <property type="entry name" value="FBL60-like"/>
</dbReference>
<evidence type="ECO:0000313" key="2">
    <source>
        <dbReference type="EMBL" id="CAL0317211.1"/>
    </source>
</evidence>
<dbReference type="SUPFAM" id="SSF52058">
    <property type="entry name" value="L domain-like"/>
    <property type="match status" value="1"/>
</dbReference>
<feature type="domain" description="F-box/LRR-repeat protein 15/At3g58940/PEG3-like LRR" evidence="1">
    <location>
        <begin position="144"/>
        <end position="218"/>
    </location>
</feature>
<reference evidence="2 3" key="1">
    <citation type="submission" date="2024-03" db="EMBL/GenBank/DDBJ databases">
        <authorList>
            <person name="Martinez-Hernandez J."/>
        </authorList>
    </citation>
    <scope>NUCLEOTIDE SEQUENCE [LARGE SCALE GENOMIC DNA]</scope>
</reference>
<dbReference type="PANTHER" id="PTHR31293">
    <property type="entry name" value="RNI-LIKE SUPERFAMILY PROTEIN"/>
    <property type="match status" value="1"/>
</dbReference>
<keyword evidence="3" id="KW-1185">Reference proteome</keyword>
<dbReference type="InterPro" id="IPR055411">
    <property type="entry name" value="LRR_FXL15/At3g58940/PEG3-like"/>
</dbReference>
<dbReference type="EMBL" id="CAXHTB010000012">
    <property type="protein sequence ID" value="CAL0317211.1"/>
    <property type="molecule type" value="Genomic_DNA"/>
</dbReference>
<dbReference type="Proteomes" id="UP001497480">
    <property type="component" value="Unassembled WGS sequence"/>
</dbReference>